<dbReference type="PANTHER" id="PTHR42877">
    <property type="entry name" value="L-ORNITHINE N(5)-MONOOXYGENASE-RELATED"/>
    <property type="match status" value="1"/>
</dbReference>
<comment type="similarity">
    <text evidence="1">Belongs to the FAD-binding monooxygenase family.</text>
</comment>
<name>A0ABS8P571_9PSEU</name>
<keyword evidence="3" id="KW-0274">FAD</keyword>
<evidence type="ECO:0000256" key="1">
    <source>
        <dbReference type="ARBA" id="ARBA00010139"/>
    </source>
</evidence>
<evidence type="ECO:0000256" key="2">
    <source>
        <dbReference type="ARBA" id="ARBA00022630"/>
    </source>
</evidence>
<comment type="caution">
    <text evidence="5">The sequence shown here is derived from an EMBL/GenBank/DDBJ whole genome shotgun (WGS) entry which is preliminary data.</text>
</comment>
<dbReference type="InterPro" id="IPR051209">
    <property type="entry name" value="FAD-bind_Monooxygenase_sf"/>
</dbReference>
<dbReference type="InterPro" id="IPR020946">
    <property type="entry name" value="Flavin_mOase-like"/>
</dbReference>
<dbReference type="InterPro" id="IPR036188">
    <property type="entry name" value="FAD/NAD-bd_sf"/>
</dbReference>
<dbReference type="PRINTS" id="PR00469">
    <property type="entry name" value="PNDRDTASEII"/>
</dbReference>
<dbReference type="Pfam" id="PF00743">
    <property type="entry name" value="FMO-like"/>
    <property type="match status" value="1"/>
</dbReference>
<evidence type="ECO:0000256" key="4">
    <source>
        <dbReference type="ARBA" id="ARBA00023002"/>
    </source>
</evidence>
<evidence type="ECO:0000313" key="5">
    <source>
        <dbReference type="EMBL" id="MCD2193407.1"/>
    </source>
</evidence>
<accession>A0ABS8P571</accession>
<keyword evidence="2" id="KW-0285">Flavoprotein</keyword>
<dbReference type="SUPFAM" id="SSF51905">
    <property type="entry name" value="FAD/NAD(P)-binding domain"/>
    <property type="match status" value="1"/>
</dbReference>
<keyword evidence="6" id="KW-1185">Reference proteome</keyword>
<evidence type="ECO:0000256" key="3">
    <source>
        <dbReference type="ARBA" id="ARBA00022827"/>
    </source>
</evidence>
<protein>
    <submittedName>
        <fullName evidence="5">NAD(P)/FAD-dependent oxidoreductase</fullName>
    </submittedName>
</protein>
<dbReference type="PANTHER" id="PTHR42877:SF4">
    <property type="entry name" value="FAD_NAD(P)-BINDING DOMAIN-CONTAINING PROTEIN-RELATED"/>
    <property type="match status" value="1"/>
</dbReference>
<dbReference type="Gene3D" id="3.50.50.60">
    <property type="entry name" value="FAD/NAD(P)-binding domain"/>
    <property type="match status" value="2"/>
</dbReference>
<reference evidence="5 6" key="1">
    <citation type="submission" date="2021-11" db="EMBL/GenBank/DDBJ databases">
        <title>Draft genome sequence of Actinomycetospora sp. SF1 isolated from the rhizosphere soil.</title>
        <authorList>
            <person name="Duangmal K."/>
            <person name="Chantavorakit T."/>
        </authorList>
    </citation>
    <scope>NUCLEOTIDE SEQUENCE [LARGE SCALE GENOMIC DNA]</scope>
    <source>
        <strain evidence="5 6">TBRC 5722</strain>
    </source>
</reference>
<dbReference type="Proteomes" id="UP001199469">
    <property type="component" value="Unassembled WGS sequence"/>
</dbReference>
<sequence length="507" mass="56268">MSTETARPAPGAHGDGHIPHLSVAVVGNGFSGLGTAIRLRQAGVEDFLVFERHSDVGGTWRDNSYPGCACDVPSHLYSFSFAPNPDWSRSFSAQPEIHAYLQRVSREYGIGEFTRTGHEVLEARWSDDDQRWTVTTTQGTWTADAVVLGSGALSDPSFPDVPGLGSFEGEVFHSATWRHDLDLRGRRVAVIGTGASAIQFVPEIAPVVGHLSVFQRTPPWIMPRRDRAITGIEKWAFRRFPALQRLVREAIYWGRETFVFGFKDPKRMAKAAGLAEKHMRTQVTDPALREKITPDYAMGCKRILLSNTYLPALDRPNVDVVTEKITEVRPHAVVTADGTEHEVDTIIAGTGFAISDLPISHRVIGRDGRSLAEHWGDTMFAHNGTMIAGFPNLFTLLGPNTGLGHNSVVFMIESQINLVMDVLRRLRTSTVGAVEPRQDVQDRFVAEMQRLTEGTVWVDGGCSSWYLDGQGHNSALWPTFTMPFHRRLKHMKTDEYVLSPARALEQS</sequence>
<proteinExistence type="inferred from homology"/>
<dbReference type="EMBL" id="JAJNDB010000001">
    <property type="protein sequence ID" value="MCD2193407.1"/>
    <property type="molecule type" value="Genomic_DNA"/>
</dbReference>
<evidence type="ECO:0000313" key="6">
    <source>
        <dbReference type="Proteomes" id="UP001199469"/>
    </source>
</evidence>
<gene>
    <name evidence="5" type="ORF">LQ327_08415</name>
</gene>
<dbReference type="RefSeq" id="WP_230731530.1">
    <property type="nucleotide sequence ID" value="NZ_JAJNDB010000001.1"/>
</dbReference>
<keyword evidence="4" id="KW-0560">Oxidoreductase</keyword>
<organism evidence="5 6">
    <name type="scientific">Actinomycetospora endophytica</name>
    <dbReference type="NCBI Taxonomy" id="2291215"/>
    <lineage>
        <taxon>Bacteria</taxon>
        <taxon>Bacillati</taxon>
        <taxon>Actinomycetota</taxon>
        <taxon>Actinomycetes</taxon>
        <taxon>Pseudonocardiales</taxon>
        <taxon>Pseudonocardiaceae</taxon>
        <taxon>Actinomycetospora</taxon>
    </lineage>
</organism>